<proteinExistence type="predicted"/>
<dbReference type="Proteomes" id="UP000542405">
    <property type="component" value="Unassembled WGS sequence"/>
</dbReference>
<reference evidence="1 2" key="1">
    <citation type="submission" date="2020-04" db="EMBL/GenBank/DDBJ databases">
        <title>Achromobacter ruhlandii genome sequencing and assembly.</title>
        <authorList>
            <person name="Martins R.C.R."/>
            <person name="Perdigao-Neto L.V."/>
            <person name="Levin A.S.S."/>
            <person name="Costa S.F."/>
        </authorList>
    </citation>
    <scope>NUCLEOTIDE SEQUENCE [LARGE SCALE GENOMIC DNA]</scope>
    <source>
        <strain evidence="1 2">9035ralo</strain>
    </source>
</reference>
<accession>A0A848NCQ9</accession>
<protein>
    <recommendedName>
        <fullName evidence="3">Glutaredoxin domain-containing protein</fullName>
    </recommendedName>
</protein>
<dbReference type="RefSeq" id="WP_116522966.1">
    <property type="nucleotide sequence ID" value="NZ_JABBZE010000001.1"/>
</dbReference>
<dbReference type="Gene3D" id="3.40.30.10">
    <property type="entry name" value="Glutaredoxin"/>
    <property type="match status" value="1"/>
</dbReference>
<dbReference type="AlphaFoldDB" id="A0A848NCQ9"/>
<sequence length="140" mass="15501">MPTNVVLYIRPACAQSDLSKAALTDRGIKFTLRSATDYAAALSAKGFSSAPVLTVTVENELIAWEGHRPELIEMLADLMDTGPVCAHGLRDRDAAEDAVLTRFQIMQEIRDHQLSAEGFFADHGNHPLYRGRDLLNWLGY</sequence>
<name>A0A848NCQ9_9BURK</name>
<organism evidence="1 2">
    <name type="scientific">Achromobacter ruhlandii</name>
    <dbReference type="NCBI Taxonomy" id="72557"/>
    <lineage>
        <taxon>Bacteria</taxon>
        <taxon>Pseudomonadati</taxon>
        <taxon>Pseudomonadota</taxon>
        <taxon>Betaproteobacteria</taxon>
        <taxon>Burkholderiales</taxon>
        <taxon>Alcaligenaceae</taxon>
        <taxon>Achromobacter</taxon>
    </lineage>
</organism>
<comment type="caution">
    <text evidence="1">The sequence shown here is derived from an EMBL/GenBank/DDBJ whole genome shotgun (WGS) entry which is preliminary data.</text>
</comment>
<evidence type="ECO:0008006" key="3">
    <source>
        <dbReference type="Google" id="ProtNLM"/>
    </source>
</evidence>
<evidence type="ECO:0000313" key="1">
    <source>
        <dbReference type="EMBL" id="NMU88331.1"/>
    </source>
</evidence>
<gene>
    <name evidence="1" type="ORF">HGQ98_00300</name>
</gene>
<dbReference type="EMBL" id="JABBZE010000001">
    <property type="protein sequence ID" value="NMU88331.1"/>
    <property type="molecule type" value="Genomic_DNA"/>
</dbReference>
<evidence type="ECO:0000313" key="2">
    <source>
        <dbReference type="Proteomes" id="UP000542405"/>
    </source>
</evidence>